<evidence type="ECO:0000313" key="2">
    <source>
        <dbReference type="EMBL" id="CTQ46467.1"/>
    </source>
</evidence>
<dbReference type="OrthoDB" id="6293260at2"/>
<evidence type="ECO:0000313" key="3">
    <source>
        <dbReference type="Proteomes" id="UP000048926"/>
    </source>
</evidence>
<dbReference type="PANTHER" id="PTHR43792">
    <property type="entry name" value="GNAT FAMILY, PUTATIVE (AFU_ORTHOLOGUE AFUA_3G00765)-RELATED-RELATED"/>
    <property type="match status" value="1"/>
</dbReference>
<dbReference type="PROSITE" id="PS51186">
    <property type="entry name" value="GNAT"/>
    <property type="match status" value="1"/>
</dbReference>
<dbReference type="Pfam" id="PF13302">
    <property type="entry name" value="Acetyltransf_3"/>
    <property type="match status" value="1"/>
</dbReference>
<organism evidence="2 3">
    <name type="scientific">Roseibium aggregatum</name>
    <dbReference type="NCBI Taxonomy" id="187304"/>
    <lineage>
        <taxon>Bacteria</taxon>
        <taxon>Pseudomonadati</taxon>
        <taxon>Pseudomonadota</taxon>
        <taxon>Alphaproteobacteria</taxon>
        <taxon>Hyphomicrobiales</taxon>
        <taxon>Stappiaceae</taxon>
        <taxon>Roseibium</taxon>
    </lineage>
</organism>
<dbReference type="InterPro" id="IPR000182">
    <property type="entry name" value="GNAT_dom"/>
</dbReference>
<dbReference type="Gene3D" id="3.40.630.30">
    <property type="match status" value="1"/>
</dbReference>
<gene>
    <name evidence="2" type="ORF">LAL4801_04926</name>
</gene>
<accession>A0A0M6YB44</accession>
<proteinExistence type="predicted"/>
<dbReference type="AlphaFoldDB" id="A0A0M6YB44"/>
<dbReference type="STRING" id="187304.B0E33_12260"/>
<dbReference type="EMBL" id="CXST01000003">
    <property type="protein sequence ID" value="CTQ46467.1"/>
    <property type="molecule type" value="Genomic_DNA"/>
</dbReference>
<dbReference type="GO" id="GO:0016747">
    <property type="term" value="F:acyltransferase activity, transferring groups other than amino-acyl groups"/>
    <property type="evidence" value="ECO:0007669"/>
    <property type="project" value="InterPro"/>
</dbReference>
<evidence type="ECO:0000259" key="1">
    <source>
        <dbReference type="PROSITE" id="PS51186"/>
    </source>
</evidence>
<feature type="domain" description="N-acetyltransferase" evidence="1">
    <location>
        <begin position="14"/>
        <end position="176"/>
    </location>
</feature>
<keyword evidence="3" id="KW-1185">Reference proteome</keyword>
<dbReference type="Proteomes" id="UP000048926">
    <property type="component" value="Unassembled WGS sequence"/>
</dbReference>
<dbReference type="SUPFAM" id="SSF55729">
    <property type="entry name" value="Acyl-CoA N-acyltransferases (Nat)"/>
    <property type="match status" value="1"/>
</dbReference>
<keyword evidence="2" id="KW-0808">Transferase</keyword>
<dbReference type="PANTHER" id="PTHR43792:SF1">
    <property type="entry name" value="N-ACETYLTRANSFERASE DOMAIN-CONTAINING PROTEIN"/>
    <property type="match status" value="1"/>
</dbReference>
<sequence>MSFPLGPFPVSERLRFRLPSSNDAAFYHQLMNEPDYIRFIADHGIKTEEDAANYIKNKTLARFAAHGVGLWILDLKPSLTPVGVCGLVVRKELKYPDLGFAFLEDHRGKGFGREAGQSVLDFVTRELKLRTLCAITHPENVRSANLLKKLGFEPDGQRHLAEIGTTSNYYEWKLRYVESGLA</sequence>
<dbReference type="InterPro" id="IPR016181">
    <property type="entry name" value="Acyl_CoA_acyltransferase"/>
</dbReference>
<dbReference type="InterPro" id="IPR051531">
    <property type="entry name" value="N-acetyltransferase"/>
</dbReference>
<reference evidence="3" key="1">
    <citation type="submission" date="2015-07" db="EMBL/GenBank/DDBJ databases">
        <authorList>
            <person name="Rodrigo-Torres Lidia"/>
            <person name="Arahal R.David."/>
        </authorList>
    </citation>
    <scope>NUCLEOTIDE SEQUENCE [LARGE SCALE GENOMIC DNA]</scope>
    <source>
        <strain evidence="3">CECT 4801</strain>
    </source>
</reference>
<protein>
    <submittedName>
        <fullName evidence="2">Ribosomal-protein-S5-alanine N-acetyltransferase</fullName>
    </submittedName>
</protein>
<name>A0A0M6YB44_9HYPH</name>